<accession>A0A9R1XCV8</accession>
<evidence type="ECO:0000313" key="2">
    <source>
        <dbReference type="Proteomes" id="UP000235145"/>
    </source>
</evidence>
<protein>
    <submittedName>
        <fullName evidence="1">Uncharacterized protein</fullName>
    </submittedName>
</protein>
<comment type="caution">
    <text evidence="1">The sequence shown here is derived from an EMBL/GenBank/DDBJ whole genome shotgun (WGS) entry which is preliminary data.</text>
</comment>
<dbReference type="EMBL" id="NBSK02000005">
    <property type="protein sequence ID" value="KAJ0203627.1"/>
    <property type="molecule type" value="Genomic_DNA"/>
</dbReference>
<name>A0A9R1XCV8_LACSA</name>
<dbReference type="Proteomes" id="UP000235145">
    <property type="component" value="Unassembled WGS sequence"/>
</dbReference>
<gene>
    <name evidence="1" type="ORF">LSAT_V11C500235730</name>
</gene>
<sequence length="87" mass="10009">MVIYKTFELLIIIKRLLSEKQQQRSSSSSSLIYFYCYELQKWCSVSVGMLLLCEPHGPHKNLVVVFYACPKIGSRCGFLGWVDPPMC</sequence>
<keyword evidence="2" id="KW-1185">Reference proteome</keyword>
<proteinExistence type="predicted"/>
<dbReference type="AlphaFoldDB" id="A0A9R1XCV8"/>
<evidence type="ECO:0000313" key="1">
    <source>
        <dbReference type="EMBL" id="KAJ0203627.1"/>
    </source>
</evidence>
<organism evidence="1 2">
    <name type="scientific">Lactuca sativa</name>
    <name type="common">Garden lettuce</name>
    <dbReference type="NCBI Taxonomy" id="4236"/>
    <lineage>
        <taxon>Eukaryota</taxon>
        <taxon>Viridiplantae</taxon>
        <taxon>Streptophyta</taxon>
        <taxon>Embryophyta</taxon>
        <taxon>Tracheophyta</taxon>
        <taxon>Spermatophyta</taxon>
        <taxon>Magnoliopsida</taxon>
        <taxon>eudicotyledons</taxon>
        <taxon>Gunneridae</taxon>
        <taxon>Pentapetalae</taxon>
        <taxon>asterids</taxon>
        <taxon>campanulids</taxon>
        <taxon>Asterales</taxon>
        <taxon>Asteraceae</taxon>
        <taxon>Cichorioideae</taxon>
        <taxon>Cichorieae</taxon>
        <taxon>Lactucinae</taxon>
        <taxon>Lactuca</taxon>
    </lineage>
</organism>
<reference evidence="1 2" key="1">
    <citation type="journal article" date="2017" name="Nat. Commun.">
        <title>Genome assembly with in vitro proximity ligation data and whole-genome triplication in lettuce.</title>
        <authorList>
            <person name="Reyes-Chin-Wo S."/>
            <person name="Wang Z."/>
            <person name="Yang X."/>
            <person name="Kozik A."/>
            <person name="Arikit S."/>
            <person name="Song C."/>
            <person name="Xia L."/>
            <person name="Froenicke L."/>
            <person name="Lavelle D.O."/>
            <person name="Truco M.J."/>
            <person name="Xia R."/>
            <person name="Zhu S."/>
            <person name="Xu C."/>
            <person name="Xu H."/>
            <person name="Xu X."/>
            <person name="Cox K."/>
            <person name="Korf I."/>
            <person name="Meyers B.C."/>
            <person name="Michelmore R.W."/>
        </authorList>
    </citation>
    <scope>NUCLEOTIDE SEQUENCE [LARGE SCALE GENOMIC DNA]</scope>
    <source>
        <strain evidence="2">cv. Salinas</strain>
        <tissue evidence="1">Seedlings</tissue>
    </source>
</reference>